<dbReference type="HAMAP" id="MF_00088">
    <property type="entry name" value="KhpA"/>
    <property type="match status" value="1"/>
</dbReference>
<keyword evidence="2 3" id="KW-0694">RNA-binding</keyword>
<organism evidence="4 5">
    <name type="scientific">candidate division WWE3 bacterium CG08_land_8_20_14_0_20_41_10</name>
    <dbReference type="NCBI Taxonomy" id="1975085"/>
    <lineage>
        <taxon>Bacteria</taxon>
        <taxon>Katanobacteria</taxon>
    </lineage>
</organism>
<dbReference type="GO" id="GO:0071555">
    <property type="term" value="P:cell wall organization"/>
    <property type="evidence" value="ECO:0007669"/>
    <property type="project" value="UniProtKB-KW"/>
</dbReference>
<dbReference type="PANTHER" id="PTHR34654:SF1">
    <property type="entry name" value="RNA-BINDING PROTEIN KHPA"/>
    <property type="match status" value="1"/>
</dbReference>
<gene>
    <name evidence="3" type="primary">khpA</name>
    <name evidence="4" type="ORF">COT50_03340</name>
</gene>
<reference evidence="5" key="1">
    <citation type="submission" date="2017-09" db="EMBL/GenBank/DDBJ databases">
        <title>Depth-based differentiation of microbial function through sediment-hosted aquifers and enrichment of novel symbionts in the deep terrestrial subsurface.</title>
        <authorList>
            <person name="Probst A.J."/>
            <person name="Ladd B."/>
            <person name="Jarett J.K."/>
            <person name="Geller-Mcgrath D.E."/>
            <person name="Sieber C.M.K."/>
            <person name="Emerson J.B."/>
            <person name="Anantharaman K."/>
            <person name="Thomas B.C."/>
            <person name="Malmstrom R."/>
            <person name="Stieglmeier M."/>
            <person name="Klingl A."/>
            <person name="Woyke T."/>
            <person name="Ryan C.M."/>
            <person name="Banfield J.F."/>
        </authorList>
    </citation>
    <scope>NUCLEOTIDE SEQUENCE [LARGE SCALE GENOMIC DNA]</scope>
</reference>
<keyword evidence="3" id="KW-0143">Chaperone</keyword>
<evidence type="ECO:0000256" key="3">
    <source>
        <dbReference type="HAMAP-Rule" id="MF_00088"/>
    </source>
</evidence>
<evidence type="ECO:0000256" key="2">
    <source>
        <dbReference type="ARBA" id="ARBA00022884"/>
    </source>
</evidence>
<evidence type="ECO:0000313" key="5">
    <source>
        <dbReference type="Proteomes" id="UP000231252"/>
    </source>
</evidence>
<dbReference type="GO" id="GO:0005737">
    <property type="term" value="C:cytoplasm"/>
    <property type="evidence" value="ECO:0007669"/>
    <property type="project" value="UniProtKB-SubCell"/>
</dbReference>
<accession>A0A2H0XDH5</accession>
<comment type="function">
    <text evidence="3">A probable RNA chaperone. Forms a complex with KhpB which binds to cellular RNA and controls its expression. Plays a role in peptidoglycan (PG) homeostasis and cell length regulation.</text>
</comment>
<proteinExistence type="inferred from homology"/>
<dbReference type="CDD" id="cd22533">
    <property type="entry name" value="KH-II_YlqC-like"/>
    <property type="match status" value="1"/>
</dbReference>
<dbReference type="SUPFAM" id="SSF54814">
    <property type="entry name" value="Prokaryotic type KH domain (KH-domain type II)"/>
    <property type="match status" value="1"/>
</dbReference>
<dbReference type="AlphaFoldDB" id="A0A2H0XDH5"/>
<dbReference type="Proteomes" id="UP000231252">
    <property type="component" value="Unassembled WGS sequence"/>
</dbReference>
<dbReference type="InterPro" id="IPR009019">
    <property type="entry name" value="KH_sf_prok-type"/>
</dbReference>
<evidence type="ECO:0000256" key="1">
    <source>
        <dbReference type="ARBA" id="ARBA00022490"/>
    </source>
</evidence>
<keyword evidence="3" id="KW-0961">Cell wall biogenesis/degradation</keyword>
<dbReference type="InterPro" id="IPR020627">
    <property type="entry name" value="KhpA"/>
</dbReference>
<dbReference type="EMBL" id="PEYU01000074">
    <property type="protein sequence ID" value="PIS22178.1"/>
    <property type="molecule type" value="Genomic_DNA"/>
</dbReference>
<dbReference type="InterPro" id="IPR015946">
    <property type="entry name" value="KH_dom-like_a/b"/>
</dbReference>
<name>A0A2H0XDH5_UNCKA</name>
<dbReference type="PROSITE" id="PS50084">
    <property type="entry name" value="KH_TYPE_1"/>
    <property type="match status" value="1"/>
</dbReference>
<dbReference type="GO" id="GO:0009252">
    <property type="term" value="P:peptidoglycan biosynthetic process"/>
    <property type="evidence" value="ECO:0007669"/>
    <property type="project" value="UniProtKB-UniRule"/>
</dbReference>
<protein>
    <recommendedName>
        <fullName evidence="3">RNA-binding protein KhpA</fullName>
    </recommendedName>
    <alternativeName>
        <fullName evidence="3">KH-domain protein A</fullName>
    </alternativeName>
</protein>
<dbReference type="GO" id="GO:0003723">
    <property type="term" value="F:RNA binding"/>
    <property type="evidence" value="ECO:0007669"/>
    <property type="project" value="UniProtKB-UniRule"/>
</dbReference>
<comment type="subunit">
    <text evidence="3">Forms a complex with KhpB.</text>
</comment>
<keyword evidence="1 3" id="KW-0963">Cytoplasm</keyword>
<comment type="caution">
    <text evidence="4">The sequence shown here is derived from an EMBL/GenBank/DDBJ whole genome shotgun (WGS) entry which is preliminary data.</text>
</comment>
<dbReference type="PANTHER" id="PTHR34654">
    <property type="entry name" value="UPF0109 PROTEIN SCO5592"/>
    <property type="match status" value="1"/>
</dbReference>
<comment type="similarity">
    <text evidence="3">Belongs to the KhpA RNA-binding protein family.</text>
</comment>
<keyword evidence="3" id="KW-0133">Cell shape</keyword>
<dbReference type="Gene3D" id="3.30.300.20">
    <property type="match status" value="1"/>
</dbReference>
<comment type="subcellular location">
    <subcellularLocation>
        <location evidence="3">Cytoplasm</location>
    </subcellularLocation>
</comment>
<dbReference type="GO" id="GO:0008360">
    <property type="term" value="P:regulation of cell shape"/>
    <property type="evidence" value="ECO:0007669"/>
    <property type="project" value="UniProtKB-KW"/>
</dbReference>
<sequence length="83" mass="8979">MKEFVEFLVKNVVKNPDSVAVTEVVEGTNFRYSVTVNPADMGLVIGKEGRTINSIRLLAKAKAVKEGVWVDVTLTDSGQLANA</sequence>
<dbReference type="Pfam" id="PF13083">
    <property type="entry name" value="KH_KhpA-B"/>
    <property type="match status" value="1"/>
</dbReference>
<evidence type="ECO:0000313" key="4">
    <source>
        <dbReference type="EMBL" id="PIS22178.1"/>
    </source>
</evidence>